<feature type="compositionally biased region" description="Basic and acidic residues" evidence="1">
    <location>
        <begin position="86"/>
        <end position="97"/>
    </location>
</feature>
<evidence type="ECO:0000313" key="3">
    <source>
        <dbReference type="EMBL" id="MET4682158.1"/>
    </source>
</evidence>
<comment type="caution">
    <text evidence="3">The sequence shown here is derived from an EMBL/GenBank/DDBJ whole genome shotgun (WGS) entry which is preliminary data.</text>
</comment>
<keyword evidence="2" id="KW-1133">Transmembrane helix</keyword>
<feature type="region of interest" description="Disordered" evidence="1">
    <location>
        <begin position="47"/>
        <end position="165"/>
    </location>
</feature>
<evidence type="ECO:0000256" key="2">
    <source>
        <dbReference type="SAM" id="Phobius"/>
    </source>
</evidence>
<sequence length="165" mass="17079">MPSSAVSSNLSRILVGSLIGAVIGLVLLALGVAILWKAADQRLTETTPPAAVTPVSAPPPSRPPKESRASPVPYPVVPSAGPAPRVEAEVRLPEARPRSVVSSIFDDDDEADASPASAPAKARPQAAPSRPAPSSVAPGAQRPPRAPPTRRAPPEARRQEDSLFF</sequence>
<proteinExistence type="predicted"/>
<feature type="compositionally biased region" description="Low complexity" evidence="1">
    <location>
        <begin position="113"/>
        <end position="143"/>
    </location>
</feature>
<dbReference type="RefSeq" id="WP_354087120.1">
    <property type="nucleotide sequence ID" value="NZ_JBEPTF010000001.1"/>
</dbReference>
<reference evidence="3 4" key="1">
    <citation type="submission" date="2024-06" db="EMBL/GenBank/DDBJ databases">
        <title>Sorghum-associated microbial communities from plants grown in Nebraska, USA.</title>
        <authorList>
            <person name="Schachtman D."/>
        </authorList>
    </citation>
    <scope>NUCLEOTIDE SEQUENCE [LARGE SCALE GENOMIC DNA]</scope>
    <source>
        <strain evidence="3 4">2814</strain>
    </source>
</reference>
<keyword evidence="4" id="KW-1185">Reference proteome</keyword>
<name>A0ABV2R752_9CAUL</name>
<gene>
    <name evidence="3" type="ORF">ABIE19_000067</name>
</gene>
<feature type="compositionally biased region" description="Basic and acidic residues" evidence="1">
    <location>
        <begin position="152"/>
        <end position="165"/>
    </location>
</feature>
<protein>
    <submittedName>
        <fullName evidence="3">Uncharacterized protein</fullName>
    </submittedName>
</protein>
<organism evidence="3 4">
    <name type="scientific">Brevundimonas faecalis</name>
    <dbReference type="NCBI Taxonomy" id="947378"/>
    <lineage>
        <taxon>Bacteria</taxon>
        <taxon>Pseudomonadati</taxon>
        <taxon>Pseudomonadota</taxon>
        <taxon>Alphaproteobacteria</taxon>
        <taxon>Caulobacterales</taxon>
        <taxon>Caulobacteraceae</taxon>
        <taxon>Brevundimonas</taxon>
    </lineage>
</organism>
<dbReference type="EMBL" id="JBEPTF010000001">
    <property type="protein sequence ID" value="MET4682158.1"/>
    <property type="molecule type" value="Genomic_DNA"/>
</dbReference>
<feature type="transmembrane region" description="Helical" evidence="2">
    <location>
        <begin position="12"/>
        <end position="36"/>
    </location>
</feature>
<keyword evidence="2" id="KW-0812">Transmembrane</keyword>
<dbReference type="Proteomes" id="UP001549313">
    <property type="component" value="Unassembled WGS sequence"/>
</dbReference>
<evidence type="ECO:0000256" key="1">
    <source>
        <dbReference type="SAM" id="MobiDB-lite"/>
    </source>
</evidence>
<evidence type="ECO:0000313" key="4">
    <source>
        <dbReference type="Proteomes" id="UP001549313"/>
    </source>
</evidence>
<keyword evidence="2" id="KW-0472">Membrane</keyword>
<accession>A0ABV2R752</accession>